<dbReference type="PANTHER" id="PTHR47649:SF1">
    <property type="entry name" value="RIBONUCLEASE D"/>
    <property type="match status" value="1"/>
</dbReference>
<dbReference type="EMBL" id="AUZX01015293">
    <property type="protein sequence ID" value="EQD29432.1"/>
    <property type="molecule type" value="Genomic_DNA"/>
</dbReference>
<sequence>MAHRYIEHVRTLEEAVRFLSRAELVAIDTEFHRERSYFAKLALVQIAADDEVFLIDPLRVDLAPL</sequence>
<feature type="domain" description="3'-5' exonuclease" evidence="1">
    <location>
        <begin position="5"/>
        <end position="60"/>
    </location>
</feature>
<dbReference type="Gene3D" id="3.30.420.10">
    <property type="entry name" value="Ribonuclease H-like superfamily/Ribonuclease H"/>
    <property type="match status" value="1"/>
</dbReference>
<dbReference type="GO" id="GO:0008408">
    <property type="term" value="F:3'-5' exonuclease activity"/>
    <property type="evidence" value="ECO:0007669"/>
    <property type="project" value="InterPro"/>
</dbReference>
<dbReference type="SUPFAM" id="SSF53098">
    <property type="entry name" value="Ribonuclease H-like"/>
    <property type="match status" value="1"/>
</dbReference>
<proteinExistence type="predicted"/>
<dbReference type="Pfam" id="PF01612">
    <property type="entry name" value="DNA_pol_A_exo1"/>
    <property type="match status" value="1"/>
</dbReference>
<dbReference type="GO" id="GO:0006139">
    <property type="term" value="P:nucleobase-containing compound metabolic process"/>
    <property type="evidence" value="ECO:0007669"/>
    <property type="project" value="InterPro"/>
</dbReference>
<dbReference type="AlphaFoldDB" id="T0YCC0"/>
<reference evidence="2" key="1">
    <citation type="submission" date="2013-08" db="EMBL/GenBank/DDBJ databases">
        <authorList>
            <person name="Mendez C."/>
            <person name="Richter M."/>
            <person name="Ferrer M."/>
            <person name="Sanchez J."/>
        </authorList>
    </citation>
    <scope>NUCLEOTIDE SEQUENCE</scope>
</reference>
<dbReference type="PANTHER" id="PTHR47649">
    <property type="entry name" value="RIBONUCLEASE D"/>
    <property type="match status" value="1"/>
</dbReference>
<dbReference type="InterPro" id="IPR012337">
    <property type="entry name" value="RNaseH-like_sf"/>
</dbReference>
<protein>
    <submittedName>
        <fullName evidence="2">Ribonuclease D</fullName>
    </submittedName>
</protein>
<comment type="caution">
    <text evidence="2">The sequence shown here is derived from an EMBL/GenBank/DDBJ whole genome shotgun (WGS) entry which is preliminary data.</text>
</comment>
<dbReference type="InterPro" id="IPR002562">
    <property type="entry name" value="3'-5'_exonuclease_dom"/>
</dbReference>
<reference evidence="2" key="2">
    <citation type="journal article" date="2014" name="ISME J.">
        <title>Microbial stratification in low pH oxic and suboxic macroscopic growths along an acid mine drainage.</title>
        <authorList>
            <person name="Mendez-Garcia C."/>
            <person name="Mesa V."/>
            <person name="Sprenger R.R."/>
            <person name="Richter M."/>
            <person name="Diez M.S."/>
            <person name="Solano J."/>
            <person name="Bargiela R."/>
            <person name="Golyshina O.V."/>
            <person name="Manteca A."/>
            <person name="Ramos J.L."/>
            <person name="Gallego J.R."/>
            <person name="Llorente I."/>
            <person name="Martins Dos Santos V.A."/>
            <person name="Jensen O.N."/>
            <person name="Pelaez A.I."/>
            <person name="Sanchez J."/>
            <person name="Ferrer M."/>
        </authorList>
    </citation>
    <scope>NUCLEOTIDE SEQUENCE</scope>
</reference>
<evidence type="ECO:0000313" key="2">
    <source>
        <dbReference type="EMBL" id="EQD29432.1"/>
    </source>
</evidence>
<name>T0YCC0_9ZZZZ</name>
<dbReference type="GO" id="GO:0003676">
    <property type="term" value="F:nucleic acid binding"/>
    <property type="evidence" value="ECO:0007669"/>
    <property type="project" value="InterPro"/>
</dbReference>
<evidence type="ECO:0000259" key="1">
    <source>
        <dbReference type="Pfam" id="PF01612"/>
    </source>
</evidence>
<accession>T0YCC0</accession>
<gene>
    <name evidence="2" type="ORF">B1A_20711</name>
</gene>
<feature type="non-terminal residue" evidence="2">
    <location>
        <position position="65"/>
    </location>
</feature>
<dbReference type="InterPro" id="IPR051086">
    <property type="entry name" value="RNase_D-like"/>
</dbReference>
<dbReference type="InterPro" id="IPR036397">
    <property type="entry name" value="RNaseH_sf"/>
</dbReference>
<organism evidence="2">
    <name type="scientific">mine drainage metagenome</name>
    <dbReference type="NCBI Taxonomy" id="410659"/>
    <lineage>
        <taxon>unclassified sequences</taxon>
        <taxon>metagenomes</taxon>
        <taxon>ecological metagenomes</taxon>
    </lineage>
</organism>